<keyword evidence="3 5" id="KW-0539">Nucleus</keyword>
<evidence type="ECO:0000313" key="9">
    <source>
        <dbReference type="Proteomes" id="UP000515123"/>
    </source>
</evidence>
<dbReference type="PROSITE" id="PS51666">
    <property type="entry name" value="QLQ"/>
    <property type="match status" value="1"/>
</dbReference>
<comment type="domain">
    <text evidence="5">The QLQ domain and WRC domain may be involved in protein-protein interaction and DNA-binding, respectively.</text>
</comment>
<feature type="region of interest" description="Disordered" evidence="6">
    <location>
        <begin position="285"/>
        <end position="305"/>
    </location>
</feature>
<comment type="function">
    <text evidence="5">Transcription activator.</text>
</comment>
<dbReference type="InterPro" id="IPR014978">
    <property type="entry name" value="Gln-Leu-Gln_QLQ"/>
</dbReference>
<dbReference type="InterPro" id="IPR031137">
    <property type="entry name" value="GRF"/>
</dbReference>
<feature type="region of interest" description="Disordered" evidence="6">
    <location>
        <begin position="1"/>
        <end position="22"/>
    </location>
</feature>
<accession>A0A6P5EPB3</accession>
<evidence type="ECO:0000259" key="7">
    <source>
        <dbReference type="PROSITE" id="PS51666"/>
    </source>
</evidence>
<keyword evidence="5" id="KW-0010">Activator</keyword>
<proteinExistence type="inferred from homology"/>
<evidence type="ECO:0000256" key="2">
    <source>
        <dbReference type="ARBA" id="ARBA00008122"/>
    </source>
</evidence>
<dbReference type="RefSeq" id="XP_020085364.1">
    <property type="nucleotide sequence ID" value="XM_020229775.1"/>
</dbReference>
<name>A0A6P5EPB3_ANACO</name>
<dbReference type="GO" id="GO:0032502">
    <property type="term" value="P:developmental process"/>
    <property type="evidence" value="ECO:0007669"/>
    <property type="project" value="InterPro"/>
</dbReference>
<feature type="region of interest" description="Disordered" evidence="6">
    <location>
        <begin position="172"/>
        <end position="191"/>
    </location>
</feature>
<dbReference type="PROSITE" id="PS51667">
    <property type="entry name" value="WRC"/>
    <property type="match status" value="1"/>
</dbReference>
<dbReference type="GO" id="GO:0006355">
    <property type="term" value="P:regulation of DNA-templated transcription"/>
    <property type="evidence" value="ECO:0007669"/>
    <property type="project" value="InterPro"/>
</dbReference>
<organism evidence="9 10">
    <name type="scientific">Ananas comosus</name>
    <name type="common">Pineapple</name>
    <name type="synonym">Ananas ananas</name>
    <dbReference type="NCBI Taxonomy" id="4615"/>
    <lineage>
        <taxon>Eukaryota</taxon>
        <taxon>Viridiplantae</taxon>
        <taxon>Streptophyta</taxon>
        <taxon>Embryophyta</taxon>
        <taxon>Tracheophyta</taxon>
        <taxon>Spermatophyta</taxon>
        <taxon>Magnoliopsida</taxon>
        <taxon>Liliopsida</taxon>
        <taxon>Poales</taxon>
        <taxon>Bromeliaceae</taxon>
        <taxon>Bromelioideae</taxon>
        <taxon>Ananas</taxon>
    </lineage>
</organism>
<comment type="similarity">
    <text evidence="2 5">Belongs to the GRF family.</text>
</comment>
<reference evidence="10" key="2">
    <citation type="submission" date="2025-08" db="UniProtKB">
        <authorList>
            <consortium name="RefSeq"/>
        </authorList>
    </citation>
    <scope>IDENTIFICATION</scope>
    <source>
        <tissue evidence="10">Leaf</tissue>
    </source>
</reference>
<evidence type="ECO:0000256" key="1">
    <source>
        <dbReference type="ARBA" id="ARBA00004123"/>
    </source>
</evidence>
<evidence type="ECO:0000256" key="3">
    <source>
        <dbReference type="ARBA" id="ARBA00023242"/>
    </source>
</evidence>
<evidence type="ECO:0000256" key="4">
    <source>
        <dbReference type="PROSITE-ProRule" id="PRU01002"/>
    </source>
</evidence>
<feature type="compositionally biased region" description="Low complexity" evidence="6">
    <location>
        <begin position="285"/>
        <end position="298"/>
    </location>
</feature>
<dbReference type="GO" id="GO:0005634">
    <property type="term" value="C:nucleus"/>
    <property type="evidence" value="ECO:0007669"/>
    <property type="project" value="UniProtKB-SubCell"/>
</dbReference>
<comment type="subcellular location">
    <subcellularLocation>
        <location evidence="1 5">Nucleus</location>
    </subcellularLocation>
</comment>
<dbReference type="SMART" id="SM00951">
    <property type="entry name" value="QLQ"/>
    <property type="match status" value="1"/>
</dbReference>
<evidence type="ECO:0000313" key="10">
    <source>
        <dbReference type="RefSeq" id="XP_020085364.1"/>
    </source>
</evidence>
<dbReference type="Proteomes" id="UP000515123">
    <property type="component" value="Linkage group 3"/>
</dbReference>
<dbReference type="AlphaFoldDB" id="A0A6P5EPB3"/>
<gene>
    <name evidence="10" type="primary">LOC109708151</name>
</gene>
<dbReference type="Pfam" id="PF08879">
    <property type="entry name" value="WRC"/>
    <property type="match status" value="1"/>
</dbReference>
<dbReference type="GeneID" id="109708151"/>
<comment type="caution">
    <text evidence="4">Lacks conserved residue(s) required for the propagation of feature annotation.</text>
</comment>
<feature type="compositionally biased region" description="Basic and acidic residues" evidence="6">
    <location>
        <begin position="8"/>
        <end position="22"/>
    </location>
</feature>
<dbReference type="OrthoDB" id="1937002at2759"/>
<dbReference type="PANTHER" id="PTHR31602:SF8">
    <property type="entry name" value="GROWTH-REGULATING FACTOR 5"/>
    <property type="match status" value="1"/>
</dbReference>
<keyword evidence="9" id="KW-1185">Reference proteome</keyword>
<keyword evidence="5" id="KW-0804">Transcription</keyword>
<evidence type="ECO:0000259" key="8">
    <source>
        <dbReference type="PROSITE" id="PS51667"/>
    </source>
</evidence>
<sequence>MESNTAEVGEKRDRSHDQEDLGHSFGFKCNSFHTLVRSPEARTSGGGGGGGVGGVTMATTSAFPFTAVQWAELQRQALIYKHIIASVPVPYCLLIPVSNLEVPFYHIVPNLYNLKHLNTMELEARRCHRTDGKKWRCSREAAPDRKYCDHHMRRTRPRSRKHAIETRKTTTAPPNLNFLSKSTDPKTKPTSNFREEITFNTIHQQQYKNKLMLNHTDLNRFCFPFPDESSICSRKENVDVFKTDGNVISSLSISTLLRLSVSCNTMEGSRSSIGGPLGEVLVSLSESSSSDSPSFAQSENVRVGE</sequence>
<dbReference type="GO" id="GO:0005524">
    <property type="term" value="F:ATP binding"/>
    <property type="evidence" value="ECO:0007669"/>
    <property type="project" value="UniProtKB-UniRule"/>
</dbReference>
<feature type="compositionally biased region" description="Polar residues" evidence="6">
    <location>
        <begin position="172"/>
        <end position="182"/>
    </location>
</feature>
<feature type="domain" description="QLQ" evidence="7">
    <location>
        <begin position="64"/>
        <end position="99"/>
    </location>
</feature>
<dbReference type="InterPro" id="IPR014977">
    <property type="entry name" value="WRC_dom"/>
</dbReference>
<reference evidence="9" key="1">
    <citation type="journal article" date="2015" name="Nat. Genet.">
        <title>The pineapple genome and the evolution of CAM photosynthesis.</title>
        <authorList>
            <person name="Ming R."/>
            <person name="VanBuren R."/>
            <person name="Wai C.M."/>
            <person name="Tang H."/>
            <person name="Schatz M.C."/>
            <person name="Bowers J.E."/>
            <person name="Lyons E."/>
            <person name="Wang M.L."/>
            <person name="Chen J."/>
            <person name="Biggers E."/>
            <person name="Zhang J."/>
            <person name="Huang L."/>
            <person name="Zhang L."/>
            <person name="Miao W."/>
            <person name="Zhang J."/>
            <person name="Ye Z."/>
            <person name="Miao C."/>
            <person name="Lin Z."/>
            <person name="Wang H."/>
            <person name="Zhou H."/>
            <person name="Yim W.C."/>
            <person name="Priest H.D."/>
            <person name="Zheng C."/>
            <person name="Woodhouse M."/>
            <person name="Edger P.P."/>
            <person name="Guyot R."/>
            <person name="Guo H.B."/>
            <person name="Guo H."/>
            <person name="Zheng G."/>
            <person name="Singh R."/>
            <person name="Sharma A."/>
            <person name="Min X."/>
            <person name="Zheng Y."/>
            <person name="Lee H."/>
            <person name="Gurtowski J."/>
            <person name="Sedlazeck F.J."/>
            <person name="Harkess A."/>
            <person name="McKain M.R."/>
            <person name="Liao Z."/>
            <person name="Fang J."/>
            <person name="Liu J."/>
            <person name="Zhang X."/>
            <person name="Zhang Q."/>
            <person name="Hu W."/>
            <person name="Qin Y."/>
            <person name="Wang K."/>
            <person name="Chen L.Y."/>
            <person name="Shirley N."/>
            <person name="Lin Y.R."/>
            <person name="Liu L.Y."/>
            <person name="Hernandez A.G."/>
            <person name="Wright C.L."/>
            <person name="Bulone V."/>
            <person name="Tuskan G.A."/>
            <person name="Heath K."/>
            <person name="Zee F."/>
            <person name="Moore P.H."/>
            <person name="Sunkar R."/>
            <person name="Leebens-Mack J.H."/>
            <person name="Mockler T."/>
            <person name="Bennetzen J.L."/>
            <person name="Freeling M."/>
            <person name="Sankoff D."/>
            <person name="Paterson A.H."/>
            <person name="Zhu X."/>
            <person name="Yang X."/>
            <person name="Smith J.A."/>
            <person name="Cushman J.C."/>
            <person name="Paull R.E."/>
            <person name="Yu Q."/>
        </authorList>
    </citation>
    <scope>NUCLEOTIDE SEQUENCE [LARGE SCALE GENOMIC DNA]</scope>
    <source>
        <strain evidence="9">cv. F153</strain>
    </source>
</reference>
<dbReference type="PANTHER" id="PTHR31602">
    <property type="entry name" value="GROWTH-REGULATING FACTOR 5"/>
    <property type="match status" value="1"/>
</dbReference>
<dbReference type="GO" id="GO:0006351">
    <property type="term" value="P:DNA-templated transcription"/>
    <property type="evidence" value="ECO:0007669"/>
    <property type="project" value="UniProtKB-UniRule"/>
</dbReference>
<evidence type="ECO:0000256" key="5">
    <source>
        <dbReference type="RuleBase" id="RU367127"/>
    </source>
</evidence>
<evidence type="ECO:0000256" key="6">
    <source>
        <dbReference type="SAM" id="MobiDB-lite"/>
    </source>
</evidence>
<protein>
    <recommendedName>
        <fullName evidence="5">Growth-regulating factor</fullName>
    </recommendedName>
</protein>
<dbReference type="Pfam" id="PF08880">
    <property type="entry name" value="QLQ"/>
    <property type="match status" value="1"/>
</dbReference>
<keyword evidence="5" id="KW-0805">Transcription regulation</keyword>
<feature type="domain" description="WRC" evidence="8">
    <location>
        <begin position="121"/>
        <end position="165"/>
    </location>
</feature>